<proteinExistence type="predicted"/>
<accession>A0A317QA64</accession>
<comment type="caution">
    <text evidence="1">The sequence shown here is derived from an EMBL/GenBank/DDBJ whole genome shotgun (WGS) entry which is preliminary data.</text>
</comment>
<sequence>MNQLHKINQASIEFDFTEFSDAETFELRAAQWVTQQLLPVMETTFDDMCPEHQTLVIDTLTLDLGEFNSTTFYTQAPEKLKYVLQEKLRDLLQTATQLHSGPWVTGANAVNEQAHREPNKMVVLSQQQQRWSVLWQFLTTGILPWTAQGEQPQEYPGLANELTGHIAQLIHALNNTPQPEQILRRVVLQFSDACIAALFASLTTAYQWEVMTLLLTHPKSQSGELHTRLAQAWYAQFIRLLAQHNLAPLRPHWAKIIRQFAPQLINALWQRHTDSQLPGNLVRDLNETERLLLLSVLTPQEYPFLAAILRTPDLWKQTNQPAGRQALPTVTQATDSDEPIATLPPSQIHQQVWLFTLHYLLVDRGSAFNRQSYMSGLIIHMANRQNQTADTLLASLIAAINNTTTGSTLQGQLLDLLLTIQPTITSQSMLKTPEPAEAVLPIAGFNETATEHANPPIPADQLHHINELVVALCSGTENQLMQFWPGNSQAFAALLRWCGQLDNVRRHWSETYPDKILLALVDVLDPLATLAIRILVVEKRLLAVSKPTAAPERAADVRLWRYTFAFLIVDKGGAFNHKSYLQYVIQRLAARLNASYTSLLDAMLANTATAGDFFLPGTTMRSALEELAVAAHPQTTDNSGEYSLPLLSQPYTSVWPGALSVTQLAEIEDIIATLQQSGQPLSGSRIDQWRHDYGQHLPQIIRQQGRSLPLLKHWVTHFADSALFTITALLNPRATGAVRRLIDESQTIGTAVHLASGQAGSTNARNALWELTLHYLISRRGSEFNQYQFLLSITEQLATRYQINAEVLIQQWLHLSGSGFLWRQQLIALTTHHKPPSATAPQLLGEIQAATQTVLSEQQKTLLQHYAAINATGLATQLQTWNTAQLARMVSLMQPQLSERVIVLLPLLLSIVHEFKLAPHWFYQLLLSTDSPTTPEQWLQRLWHQINKYKTSQDLAHYHHLVQCVLSSNDIHHGLVERRRWLYSIAPEQDILDKLQQWLDGKAAVPEQALLACLASAAARQQPLIPWLQRMLTNPRALQRWLDALSPETHQALLLPTVTSTTLSLLALRHAFGQLFESPKQGERLFWQTLYRQLWFKGVALSGSALMNHLLSELNQLWLAHTAQGKASPGPNVAVLVERLLPLVSSASLRKALTQIAHQSEPHQPETRPFLAQLNHQQPEIKQLVDSLEIPGNEVKEVSPGLPWEKPQEDAQASLEPVTIHNAGLVIASTWIPILFQRLALTDGNKFVDMQAQYQGLFCLQWMANHTNSAPEYQLLLNKVLCGIAPSWPVPQQVPLPDGAETVIDGLLTAIIAHWKALGNTSISGLQSTFIQREGLLTFTPKHWQLNIIPGTFDMLLDHLPWRFQTIKYPWMNKPLFVSWR</sequence>
<name>A0A317QA64_9ENTR</name>
<dbReference type="EMBL" id="QGTS01000002">
    <property type="protein sequence ID" value="PWW11466.1"/>
    <property type="molecule type" value="Genomic_DNA"/>
</dbReference>
<gene>
    <name evidence="1" type="ORF">DES37_10268</name>
</gene>
<dbReference type="Proteomes" id="UP000246744">
    <property type="component" value="Unassembled WGS sequence"/>
</dbReference>
<dbReference type="OrthoDB" id="499748at2"/>
<dbReference type="RefSeq" id="WP_110024798.1">
    <property type="nucleotide sequence ID" value="NZ_QGTS01000002.1"/>
</dbReference>
<organism evidence="1 2">
    <name type="scientific">Mangrovibacter plantisponsor</name>
    <dbReference type="NCBI Taxonomy" id="451513"/>
    <lineage>
        <taxon>Bacteria</taxon>
        <taxon>Pseudomonadati</taxon>
        <taxon>Pseudomonadota</taxon>
        <taxon>Gammaproteobacteria</taxon>
        <taxon>Enterobacterales</taxon>
        <taxon>Enterobacteriaceae</taxon>
        <taxon>Mangrovibacter</taxon>
    </lineage>
</organism>
<evidence type="ECO:0000313" key="1">
    <source>
        <dbReference type="EMBL" id="PWW11466.1"/>
    </source>
</evidence>
<keyword evidence="2" id="KW-1185">Reference proteome</keyword>
<protein>
    <submittedName>
        <fullName evidence="1">Uncharacterized protein</fullName>
    </submittedName>
</protein>
<reference evidence="1 2" key="1">
    <citation type="submission" date="2018-05" db="EMBL/GenBank/DDBJ databases">
        <title>Genomic Encyclopedia of Type Strains, Phase IV (KMG-IV): sequencing the most valuable type-strain genomes for metagenomic binning, comparative biology and taxonomic classification.</title>
        <authorList>
            <person name="Goeker M."/>
        </authorList>
    </citation>
    <scope>NUCLEOTIDE SEQUENCE [LARGE SCALE GENOMIC DNA]</scope>
    <source>
        <strain evidence="1 2">DSM 19579</strain>
    </source>
</reference>
<evidence type="ECO:0000313" key="2">
    <source>
        <dbReference type="Proteomes" id="UP000246744"/>
    </source>
</evidence>
<dbReference type="Pfam" id="PF19268">
    <property type="entry name" value="CIS_TMP"/>
    <property type="match status" value="2"/>
</dbReference>
<dbReference type="InterPro" id="IPR045538">
    <property type="entry name" value="CIS_TMP"/>
</dbReference>